<evidence type="ECO:0000313" key="21">
    <source>
        <dbReference type="EnsemblMetazoa" id="XP_031789091"/>
    </source>
</evidence>
<keyword evidence="12" id="KW-0735">Signal-anchor</keyword>
<dbReference type="FunFam" id="3.90.550.10:FF:000035">
    <property type="entry name" value="Putative Exostosin-2"/>
    <property type="match status" value="1"/>
</dbReference>
<evidence type="ECO:0000256" key="9">
    <source>
        <dbReference type="ARBA" id="ARBA00022692"/>
    </source>
</evidence>
<keyword evidence="13" id="KW-1133">Transmembrane helix</keyword>
<dbReference type="AlphaFoldDB" id="A0A7M7QKL0"/>
<dbReference type="SUPFAM" id="SSF53448">
    <property type="entry name" value="Nucleotide-diphospho-sugar transferases"/>
    <property type="match status" value="1"/>
</dbReference>
<evidence type="ECO:0000256" key="15">
    <source>
        <dbReference type="ARBA" id="ARBA00023136"/>
    </source>
</evidence>
<dbReference type="CTD" id="3772101"/>
<dbReference type="PANTHER" id="PTHR48261:SF5">
    <property type="entry name" value="EXOSTOSIN GLYCOSYLTRANSFERASE 2"/>
    <property type="match status" value="1"/>
</dbReference>
<keyword evidence="22" id="KW-1185">Reference proteome</keyword>
<evidence type="ECO:0000256" key="6">
    <source>
        <dbReference type="ARBA" id="ARBA00012194"/>
    </source>
</evidence>
<dbReference type="InParanoid" id="A0A7M7QKL0"/>
<protein>
    <recommendedName>
        <fullName evidence="19">Exostosin-2</fullName>
        <ecNumber evidence="6">2.4.1.224</ecNumber>
    </recommendedName>
</protein>
<dbReference type="InterPro" id="IPR004263">
    <property type="entry name" value="Exostosin"/>
</dbReference>
<keyword evidence="14" id="KW-0333">Golgi apparatus</keyword>
<dbReference type="EnsemblMetazoa" id="XM_031933231">
    <property type="protein sequence ID" value="XP_031789091"/>
    <property type="gene ID" value="LOC100114642"/>
</dbReference>
<proteinExistence type="inferred from homology"/>
<feature type="domain" description="Glycosyl transferase 64" evidence="20">
    <location>
        <begin position="95"/>
        <end position="340"/>
    </location>
</feature>
<evidence type="ECO:0000256" key="11">
    <source>
        <dbReference type="ARBA" id="ARBA00022824"/>
    </source>
</evidence>
<keyword evidence="11" id="KW-0256">Endoplasmic reticulum</keyword>
<dbReference type="InterPro" id="IPR029044">
    <property type="entry name" value="Nucleotide-diphossugar_trans"/>
</dbReference>
<dbReference type="GO" id="GO:0046872">
    <property type="term" value="F:metal ion binding"/>
    <property type="evidence" value="ECO:0007669"/>
    <property type="project" value="UniProtKB-KW"/>
</dbReference>
<dbReference type="GO" id="GO:0005789">
    <property type="term" value="C:endoplasmic reticulum membrane"/>
    <property type="evidence" value="ECO:0007669"/>
    <property type="project" value="UniProtKB-SubCell"/>
</dbReference>
<evidence type="ECO:0000256" key="13">
    <source>
        <dbReference type="ARBA" id="ARBA00022989"/>
    </source>
</evidence>
<evidence type="ECO:0000313" key="22">
    <source>
        <dbReference type="Proteomes" id="UP000002358"/>
    </source>
</evidence>
<evidence type="ECO:0000256" key="1">
    <source>
        <dbReference type="ARBA" id="ARBA00001936"/>
    </source>
</evidence>
<comment type="similarity">
    <text evidence="5">Belongs to the glycosyltransferase 47 family.</text>
</comment>
<dbReference type="GO" id="GO:0050508">
    <property type="term" value="F:glucuronosyl-N-acetylglucosaminyl-proteoglycan 4-alpha-N-acetylglucosaminyltransferase activity"/>
    <property type="evidence" value="ECO:0007669"/>
    <property type="project" value="UniProtKB-EC"/>
</dbReference>
<evidence type="ECO:0000256" key="2">
    <source>
        <dbReference type="ARBA" id="ARBA00004323"/>
    </source>
</evidence>
<accession>A0A7M7QKL0</accession>
<evidence type="ECO:0000256" key="12">
    <source>
        <dbReference type="ARBA" id="ARBA00022968"/>
    </source>
</evidence>
<dbReference type="GeneID" id="100114642"/>
<dbReference type="GO" id="GO:0015020">
    <property type="term" value="F:glucuronosyltransferase activity"/>
    <property type="evidence" value="ECO:0007669"/>
    <property type="project" value="UniProtKB-ARBA"/>
</dbReference>
<organism evidence="21 22">
    <name type="scientific">Nasonia vitripennis</name>
    <name type="common">Parasitic wasp</name>
    <dbReference type="NCBI Taxonomy" id="7425"/>
    <lineage>
        <taxon>Eukaryota</taxon>
        <taxon>Metazoa</taxon>
        <taxon>Ecdysozoa</taxon>
        <taxon>Arthropoda</taxon>
        <taxon>Hexapoda</taxon>
        <taxon>Insecta</taxon>
        <taxon>Pterygota</taxon>
        <taxon>Neoptera</taxon>
        <taxon>Endopterygota</taxon>
        <taxon>Hymenoptera</taxon>
        <taxon>Apocrita</taxon>
        <taxon>Proctotrupomorpha</taxon>
        <taxon>Chalcidoidea</taxon>
        <taxon>Pteromalidae</taxon>
        <taxon>Pteromalinae</taxon>
        <taxon>Nasonia</taxon>
    </lineage>
</organism>
<dbReference type="GO" id="GO:0000139">
    <property type="term" value="C:Golgi membrane"/>
    <property type="evidence" value="ECO:0007669"/>
    <property type="project" value="UniProtKB-SubCell"/>
</dbReference>
<comment type="pathway">
    <text evidence="4">Protein modification; protein glycosylation.</text>
</comment>
<dbReference type="OrthoDB" id="5954868at2759"/>
<dbReference type="EC" id="2.4.1.224" evidence="6"/>
<evidence type="ECO:0000256" key="16">
    <source>
        <dbReference type="ARBA" id="ARBA00023157"/>
    </source>
</evidence>
<evidence type="ECO:0000256" key="14">
    <source>
        <dbReference type="ARBA" id="ARBA00023034"/>
    </source>
</evidence>
<dbReference type="InterPro" id="IPR015338">
    <property type="entry name" value="GT64_dom"/>
</dbReference>
<keyword evidence="10" id="KW-0479">Metal-binding</keyword>
<keyword evidence="18" id="KW-0464">Manganese</keyword>
<keyword evidence="16" id="KW-1015">Disulfide bond</keyword>
<dbReference type="KEGG" id="nvi:100114642"/>
<evidence type="ECO:0000256" key="4">
    <source>
        <dbReference type="ARBA" id="ARBA00004922"/>
    </source>
</evidence>
<keyword evidence="9" id="KW-0812">Transmembrane</keyword>
<sequence>MRAAIFIQEIDFVQTIYILRNHSSKRIGELRNHGQWLFKKYFVSIEVIVETTLDIIADRIFPYSAKSYYTWNEPTYSEIHSPVLFPLTISKNDGFTAVVLAYDRMDLLLLLIQKLSKAPSLTKILIVWNNEYKRPLKLSKIPKSYKEIKILETEKNVLSNRFYPFNEIETEAVLSIDDDIIMLTEDEIEFAFEVWREFPDRLVGFPSRTHAWENKTNFWKYESEWTNHLSMVLTGAAFYHKYWNYVYTTKLPNDMKEWVDFHMNCEDIAMNFLISNITKKSPIKVTAKKKFRCPECVNTEMLSADLTHMVERTQCINEFTRLFGQMPLKLVEFRADPVLFKDNFPNKLKRFNNVGSL</sequence>
<evidence type="ECO:0000259" key="20">
    <source>
        <dbReference type="Pfam" id="PF09258"/>
    </source>
</evidence>
<dbReference type="Proteomes" id="UP000002358">
    <property type="component" value="Unassembled WGS sequence"/>
</dbReference>
<dbReference type="PANTHER" id="PTHR48261">
    <property type="entry name" value="ACETYLGLUCOSAMINYLTRANSFERASE"/>
    <property type="match status" value="1"/>
</dbReference>
<evidence type="ECO:0000256" key="3">
    <source>
        <dbReference type="ARBA" id="ARBA00004648"/>
    </source>
</evidence>
<evidence type="ECO:0000256" key="5">
    <source>
        <dbReference type="ARBA" id="ARBA00010271"/>
    </source>
</evidence>
<dbReference type="RefSeq" id="XP_031789091.1">
    <property type="nucleotide sequence ID" value="XM_031933231.1"/>
</dbReference>
<dbReference type="Gene3D" id="3.90.550.10">
    <property type="entry name" value="Spore Coat Polysaccharide Biosynthesis Protein SpsA, Chain A"/>
    <property type="match status" value="1"/>
</dbReference>
<evidence type="ECO:0000256" key="17">
    <source>
        <dbReference type="ARBA" id="ARBA00023180"/>
    </source>
</evidence>
<evidence type="ECO:0000256" key="8">
    <source>
        <dbReference type="ARBA" id="ARBA00022679"/>
    </source>
</evidence>
<comment type="subcellular location">
    <subcellularLocation>
        <location evidence="3">Endoplasmic reticulum membrane</location>
        <topology evidence="3">Single-pass type II membrane protein</topology>
    </subcellularLocation>
    <subcellularLocation>
        <location evidence="2">Golgi apparatus membrane</location>
        <topology evidence="2">Single-pass type II membrane protein</topology>
    </subcellularLocation>
</comment>
<name>A0A7M7QKL0_NASVI</name>
<keyword evidence="17" id="KW-0325">Glycoprotein</keyword>
<evidence type="ECO:0000256" key="7">
    <source>
        <dbReference type="ARBA" id="ARBA00022676"/>
    </source>
</evidence>
<keyword evidence="8" id="KW-0808">Transferase</keyword>
<evidence type="ECO:0000256" key="19">
    <source>
        <dbReference type="ARBA" id="ARBA00069568"/>
    </source>
</evidence>
<reference evidence="21" key="1">
    <citation type="submission" date="2021-01" db="UniProtKB">
        <authorList>
            <consortium name="EnsemblMetazoa"/>
        </authorList>
    </citation>
    <scope>IDENTIFICATION</scope>
</reference>
<evidence type="ECO:0000256" key="10">
    <source>
        <dbReference type="ARBA" id="ARBA00022723"/>
    </source>
</evidence>
<dbReference type="Pfam" id="PF09258">
    <property type="entry name" value="Glyco_transf_64"/>
    <property type="match status" value="1"/>
</dbReference>
<keyword evidence="15" id="KW-0472">Membrane</keyword>
<comment type="cofactor">
    <cofactor evidence="1">
        <name>Mn(2+)</name>
        <dbReference type="ChEBI" id="CHEBI:29035"/>
    </cofactor>
</comment>
<evidence type="ECO:0000256" key="18">
    <source>
        <dbReference type="ARBA" id="ARBA00023211"/>
    </source>
</evidence>
<dbReference type="SMR" id="A0A7M7QKL0"/>
<keyword evidence="7" id="KW-0328">Glycosyltransferase</keyword>
<dbReference type="GO" id="GO:0015012">
    <property type="term" value="P:heparan sulfate proteoglycan biosynthetic process"/>
    <property type="evidence" value="ECO:0007669"/>
    <property type="project" value="UniProtKB-ARBA"/>
</dbReference>